<keyword evidence="2" id="KW-0472">Membrane</keyword>
<keyword evidence="2" id="KW-1133">Transmembrane helix</keyword>
<evidence type="ECO:0000256" key="2">
    <source>
        <dbReference type="SAM" id="Phobius"/>
    </source>
</evidence>
<dbReference type="Proteomes" id="UP000029622">
    <property type="component" value="Unassembled WGS sequence"/>
</dbReference>
<keyword evidence="2" id="KW-0812">Transmembrane</keyword>
<reference evidence="3 4" key="1">
    <citation type="submission" date="2013-12" db="EMBL/GenBank/DDBJ databases">
        <title>Draft genome sequence of Caloranaerobacter sp. H53214.</title>
        <authorList>
            <person name="Jiang L.J."/>
            <person name="Shao Z.Z."/>
            <person name="Long M.N."/>
        </authorList>
    </citation>
    <scope>NUCLEOTIDE SEQUENCE [LARGE SCALE GENOMIC DNA]</scope>
    <source>
        <strain evidence="3 4">H53214</strain>
    </source>
</reference>
<dbReference type="STRING" id="1156417.Y919_11940"/>
<name>A0A096BFD9_9FIRM</name>
<dbReference type="InterPro" id="IPR027981">
    <property type="entry name" value="DUF4446"/>
</dbReference>
<gene>
    <name evidence="3" type="ORF">Y919_11940</name>
</gene>
<organism evidence="3 4">
    <name type="scientific">Caloranaerobacter azorensis H53214</name>
    <dbReference type="NCBI Taxonomy" id="1156417"/>
    <lineage>
        <taxon>Bacteria</taxon>
        <taxon>Bacillati</taxon>
        <taxon>Bacillota</taxon>
        <taxon>Tissierellia</taxon>
        <taxon>Tissierellales</taxon>
        <taxon>Thermohalobacteraceae</taxon>
        <taxon>Caloranaerobacter</taxon>
    </lineage>
</organism>
<feature type="coiled-coil region" evidence="1">
    <location>
        <begin position="50"/>
        <end position="91"/>
    </location>
</feature>
<accession>A0A096BFD9</accession>
<dbReference type="RefSeq" id="WP_035165128.1">
    <property type="nucleotide sequence ID" value="NZ_AZTB01000107.1"/>
</dbReference>
<comment type="caution">
    <text evidence="3">The sequence shown here is derived from an EMBL/GenBank/DDBJ whole genome shotgun (WGS) entry which is preliminary data.</text>
</comment>
<evidence type="ECO:0000313" key="4">
    <source>
        <dbReference type="Proteomes" id="UP000029622"/>
    </source>
</evidence>
<feature type="transmembrane region" description="Helical" evidence="2">
    <location>
        <begin position="12"/>
        <end position="30"/>
    </location>
</feature>
<evidence type="ECO:0000256" key="1">
    <source>
        <dbReference type="SAM" id="Coils"/>
    </source>
</evidence>
<keyword evidence="1" id="KW-0175">Coiled coil</keyword>
<proteinExistence type="predicted"/>
<dbReference type="Pfam" id="PF14584">
    <property type="entry name" value="DUF4446"/>
    <property type="match status" value="1"/>
</dbReference>
<dbReference type="EMBL" id="AZTB01000107">
    <property type="protein sequence ID" value="KGG79458.1"/>
    <property type="molecule type" value="Genomic_DNA"/>
</dbReference>
<evidence type="ECO:0008006" key="5">
    <source>
        <dbReference type="Google" id="ProtNLM"/>
    </source>
</evidence>
<evidence type="ECO:0000313" key="3">
    <source>
        <dbReference type="EMBL" id="KGG79458.1"/>
    </source>
</evidence>
<sequence>MEEMIAQYSNQIIIFLTVGVIILLILNIISQIRISSITKKYNRLVEGVDKDSLEDLIFEYIEEVKDMKKEAEVIKDMYEKLNNKLKFAVQRVGFVRYNAFNDVGSDLSFSIALLDDNLNGFVISSLFGRNECNTYAKPIFNGESKYALSDEEIQAIEMAKEYGVSSKLGNI</sequence>
<dbReference type="AlphaFoldDB" id="A0A096BFD9"/>
<protein>
    <recommendedName>
        <fullName evidence="5">DUF4446 domain-containing protein</fullName>
    </recommendedName>
</protein>